<sequence length="153" mass="17534">MIIKPLETEAEVLACLDIAKNLPEWLNEAGLRAIERDLGREKTYLAVEGGDVLGFITVKPISEKALEILWMAIKREHRRKGIGSALLKFVEELARERGLEVIVVKTSGDLSYRPYDETRRFYEKNGFVRVALIDPYPEWGEEALIYVKCLQKI</sequence>
<protein>
    <submittedName>
        <fullName evidence="3">Acetyltransferase</fullName>
    </submittedName>
</protein>
<dbReference type="GO" id="GO:0008080">
    <property type="term" value="F:N-acetyltransferase activity"/>
    <property type="evidence" value="ECO:0007669"/>
    <property type="project" value="InterPro"/>
</dbReference>
<dbReference type="RefSeq" id="WP_088856903.1">
    <property type="nucleotide sequence ID" value="NZ_CP015103.1"/>
</dbReference>
<keyword evidence="1 3" id="KW-0808">Transferase</keyword>
<name>A0A2Z2MMT1_9EURY</name>
<dbReference type="OrthoDB" id="43754at2157"/>
<dbReference type="PANTHER" id="PTHR13947:SF37">
    <property type="entry name" value="LD18367P"/>
    <property type="match status" value="1"/>
</dbReference>
<evidence type="ECO:0000313" key="3">
    <source>
        <dbReference type="EMBL" id="ASJ09679.1"/>
    </source>
</evidence>
<dbReference type="KEGG" id="tsl:A3L11_10710"/>
<dbReference type="Pfam" id="PF13508">
    <property type="entry name" value="Acetyltransf_7"/>
    <property type="match status" value="1"/>
</dbReference>
<dbReference type="CDD" id="cd04301">
    <property type="entry name" value="NAT_SF"/>
    <property type="match status" value="1"/>
</dbReference>
<dbReference type="InterPro" id="IPR050769">
    <property type="entry name" value="NAT_camello-type"/>
</dbReference>
<proteinExistence type="predicted"/>
<dbReference type="Gene3D" id="3.40.630.30">
    <property type="match status" value="1"/>
</dbReference>
<keyword evidence="4" id="KW-1185">Reference proteome</keyword>
<dbReference type="AlphaFoldDB" id="A0A2Z2MMT1"/>
<organism evidence="3 4">
    <name type="scientific">Thermococcus siculi</name>
    <dbReference type="NCBI Taxonomy" id="72803"/>
    <lineage>
        <taxon>Archaea</taxon>
        <taxon>Methanobacteriati</taxon>
        <taxon>Methanobacteriota</taxon>
        <taxon>Thermococci</taxon>
        <taxon>Thermococcales</taxon>
        <taxon>Thermococcaceae</taxon>
        <taxon>Thermococcus</taxon>
    </lineage>
</organism>
<reference evidence="3 4" key="1">
    <citation type="submission" date="2016-04" db="EMBL/GenBank/DDBJ databases">
        <title>Complete genome sequence of Thermococcus siculi type strain RG-20.</title>
        <authorList>
            <person name="Oger P.M."/>
        </authorList>
    </citation>
    <scope>NUCLEOTIDE SEQUENCE [LARGE SCALE GENOMIC DNA]</scope>
    <source>
        <strain evidence="3 4">RG-20</strain>
    </source>
</reference>
<gene>
    <name evidence="3" type="ORF">A3L11_10710</name>
</gene>
<dbReference type="SUPFAM" id="SSF55729">
    <property type="entry name" value="Acyl-CoA N-acyltransferases (Nat)"/>
    <property type="match status" value="1"/>
</dbReference>
<evidence type="ECO:0000313" key="4">
    <source>
        <dbReference type="Proteomes" id="UP000250125"/>
    </source>
</evidence>
<evidence type="ECO:0000259" key="2">
    <source>
        <dbReference type="PROSITE" id="PS51186"/>
    </source>
</evidence>
<dbReference type="PANTHER" id="PTHR13947">
    <property type="entry name" value="GNAT FAMILY N-ACETYLTRANSFERASE"/>
    <property type="match status" value="1"/>
</dbReference>
<dbReference type="EMBL" id="CP015103">
    <property type="protein sequence ID" value="ASJ09679.1"/>
    <property type="molecule type" value="Genomic_DNA"/>
</dbReference>
<dbReference type="InterPro" id="IPR000182">
    <property type="entry name" value="GNAT_dom"/>
</dbReference>
<dbReference type="InterPro" id="IPR016181">
    <property type="entry name" value="Acyl_CoA_acyltransferase"/>
</dbReference>
<evidence type="ECO:0000256" key="1">
    <source>
        <dbReference type="ARBA" id="ARBA00022679"/>
    </source>
</evidence>
<dbReference type="GeneID" id="33318716"/>
<dbReference type="Proteomes" id="UP000250125">
    <property type="component" value="Chromosome"/>
</dbReference>
<accession>A0A2Z2MMT1</accession>
<feature type="domain" description="N-acetyltransferase" evidence="2">
    <location>
        <begin position="1"/>
        <end position="151"/>
    </location>
</feature>
<dbReference type="PROSITE" id="PS51186">
    <property type="entry name" value="GNAT"/>
    <property type="match status" value="1"/>
</dbReference>